<organism evidence="2 3">
    <name type="scientific">Pneumocystis wakefieldiae</name>
    <dbReference type="NCBI Taxonomy" id="38082"/>
    <lineage>
        <taxon>Eukaryota</taxon>
        <taxon>Fungi</taxon>
        <taxon>Dikarya</taxon>
        <taxon>Ascomycota</taxon>
        <taxon>Taphrinomycotina</taxon>
        <taxon>Pneumocystomycetes</taxon>
        <taxon>Pneumocystaceae</taxon>
        <taxon>Pneumocystis</taxon>
    </lineage>
</organism>
<accession>A0A899FS00</accession>
<gene>
    <name evidence="2" type="ORF">MERGE_001852</name>
</gene>
<dbReference type="EMBL" id="CP054533">
    <property type="protein sequence ID" value="QSL64551.1"/>
    <property type="molecule type" value="Genomic_DNA"/>
</dbReference>
<dbReference type="Proteomes" id="UP000663699">
    <property type="component" value="Chromosome 2"/>
</dbReference>
<evidence type="ECO:0000313" key="3">
    <source>
        <dbReference type="Proteomes" id="UP000663699"/>
    </source>
</evidence>
<dbReference type="OrthoDB" id="10606272at2759"/>
<proteinExistence type="predicted"/>
<evidence type="ECO:0000313" key="2">
    <source>
        <dbReference type="EMBL" id="QSL64551.1"/>
    </source>
</evidence>
<name>A0A899FS00_9ASCO</name>
<protein>
    <submittedName>
        <fullName evidence="2">Uncharacterized protein</fullName>
    </submittedName>
</protein>
<evidence type="ECO:0000256" key="1">
    <source>
        <dbReference type="SAM" id="MobiDB-lite"/>
    </source>
</evidence>
<feature type="region of interest" description="Disordered" evidence="1">
    <location>
        <begin position="214"/>
        <end position="265"/>
    </location>
</feature>
<sequence>MSIIKIYFSLIIVNEDIITFLEFADDVLGSSIDDADNLDSGVAPSYVPDGLERLAGYSNKDVPVHLEGDIPNGRYLKDSYRVTRKSPVQERGSAEPGDKAAENVHTLIVDKIEYHTETVYFTHTEVAVVTKCCKQKPHYTKCSSTVPVVTPTSSPAVPETTAGCTPAPGCNMPTTIIISQACNCPNPSVSHTDGCTVVVTLSNCCNPTTTQLSLPESTDQSLLGEKDKGFDSNASGDSDGHSDDDGHDHGHDHTHEEENNSDSKGQIKNHGIIIEKLQKIELACIIVGVISGIWIVI</sequence>
<reference evidence="2" key="1">
    <citation type="submission" date="2020-06" db="EMBL/GenBank/DDBJ databases">
        <title>Genomes of multiple members of Pneumocystis genus reveal paths to human pathogen Pneumocystis jirovecii.</title>
        <authorList>
            <person name="Cisse O.H."/>
            <person name="Ma L."/>
            <person name="Dekker J."/>
            <person name="Khil P."/>
            <person name="Jo J."/>
            <person name="Brenchley J."/>
            <person name="Blair R."/>
            <person name="Pahar B."/>
            <person name="Chabe M."/>
            <person name="Van Rompay K.A."/>
            <person name="Keesler R."/>
            <person name="Sukura A."/>
            <person name="Hirsch V."/>
            <person name="Kutty G."/>
            <person name="Liu Y."/>
            <person name="Peng L."/>
            <person name="Chen J."/>
            <person name="Song J."/>
            <person name="Weissenbacher-Lang C."/>
            <person name="Xu J."/>
            <person name="Upham N.S."/>
            <person name="Stajich J.E."/>
            <person name="Cuomo C.A."/>
            <person name="Cushion M.T."/>
            <person name="Kovacs J.A."/>
        </authorList>
    </citation>
    <scope>NUCLEOTIDE SEQUENCE</scope>
    <source>
        <strain evidence="2">2A</strain>
    </source>
</reference>
<dbReference type="AlphaFoldDB" id="A0A899FS00"/>
<feature type="compositionally biased region" description="Basic and acidic residues" evidence="1">
    <location>
        <begin position="238"/>
        <end position="258"/>
    </location>
</feature>
<keyword evidence="3" id="KW-1185">Reference proteome</keyword>